<dbReference type="GO" id="GO:0005975">
    <property type="term" value="P:carbohydrate metabolic process"/>
    <property type="evidence" value="ECO:0007669"/>
    <property type="project" value="InterPro"/>
</dbReference>
<dbReference type="NCBIfam" id="NF003816">
    <property type="entry name" value="PRK05406.1-5"/>
    <property type="match status" value="1"/>
</dbReference>
<dbReference type="AlphaFoldDB" id="F0Y460"/>
<dbReference type="InParanoid" id="F0Y460"/>
<evidence type="ECO:0008006" key="3">
    <source>
        <dbReference type="Google" id="ProtNLM"/>
    </source>
</evidence>
<proteinExistence type="predicted"/>
<dbReference type="OrthoDB" id="5295431at2759"/>
<name>F0Y460_AURAN</name>
<dbReference type="SUPFAM" id="SSF88713">
    <property type="entry name" value="Glycoside hydrolase/deacetylase"/>
    <property type="match status" value="1"/>
</dbReference>
<organism evidence="2">
    <name type="scientific">Aureococcus anophagefferens</name>
    <name type="common">Harmful bloom alga</name>
    <dbReference type="NCBI Taxonomy" id="44056"/>
    <lineage>
        <taxon>Eukaryota</taxon>
        <taxon>Sar</taxon>
        <taxon>Stramenopiles</taxon>
        <taxon>Ochrophyta</taxon>
        <taxon>Pelagophyceae</taxon>
        <taxon>Pelagomonadales</taxon>
        <taxon>Pelagomonadaceae</taxon>
        <taxon>Aureococcus</taxon>
    </lineage>
</organism>
<protein>
    <recommendedName>
        <fullName evidence="3">LamB/YcsF family protein</fullName>
    </recommendedName>
</protein>
<dbReference type="Gene3D" id="3.20.20.370">
    <property type="entry name" value="Glycoside hydrolase/deacetylase"/>
    <property type="match status" value="1"/>
</dbReference>
<dbReference type="GeneID" id="20219773"/>
<dbReference type="NCBIfam" id="NF003814">
    <property type="entry name" value="PRK05406.1-3"/>
    <property type="match status" value="1"/>
</dbReference>
<sequence>MAASCRTASPHWRRCAAAVLARRSLSTSVKRINLNADLAEGYGPWTMTADAELMDIVTSANVACGGHAGDENIMVAACALAAARGVSVGSHPGYADKPGFGRRVIPMALDEIETLVASQTGALLGVAGLARSRGHDVAVTHCKPHGALNNVACVDADVAAAIARAVRAVDPGLIMLAPAASELLKAAEEAGLATASEVFADRAYMADGTLAPRAMAGSVIHDADAAIEHALRLASGAPVKAFDTGEDVVLRADSICVHGDKPSAVAQARGVRDALLAEGFVLCTLPELVAENKGGFGSV</sequence>
<evidence type="ECO:0000313" key="2">
    <source>
        <dbReference type="Proteomes" id="UP000002729"/>
    </source>
</evidence>
<dbReference type="InterPro" id="IPR011330">
    <property type="entry name" value="Glyco_hydro/deAcase_b/a-brl"/>
</dbReference>
<dbReference type="CDD" id="cd10787">
    <property type="entry name" value="LamB_YcsF_like"/>
    <property type="match status" value="1"/>
</dbReference>
<dbReference type="KEGG" id="aaf:AURANDRAFT_23531"/>
<dbReference type="RefSeq" id="XP_009034899.1">
    <property type="nucleotide sequence ID" value="XM_009036651.1"/>
</dbReference>
<dbReference type="Proteomes" id="UP000002729">
    <property type="component" value="Unassembled WGS sequence"/>
</dbReference>
<dbReference type="PANTHER" id="PTHR30292:SF0">
    <property type="entry name" value="5-OXOPROLINASE SUBUNIT A"/>
    <property type="match status" value="1"/>
</dbReference>
<evidence type="ECO:0000313" key="1">
    <source>
        <dbReference type="EMBL" id="EGB10064.1"/>
    </source>
</evidence>
<keyword evidence="2" id="KW-1185">Reference proteome</keyword>
<dbReference type="Pfam" id="PF03746">
    <property type="entry name" value="LamB_YcsF"/>
    <property type="match status" value="1"/>
</dbReference>
<dbReference type="eggNOG" id="ENOG502RG2S">
    <property type="taxonomic scope" value="Eukaryota"/>
</dbReference>
<reference evidence="1 2" key="1">
    <citation type="journal article" date="2011" name="Proc. Natl. Acad. Sci. U.S.A.">
        <title>Niche of harmful alga Aureococcus anophagefferens revealed through ecogenomics.</title>
        <authorList>
            <person name="Gobler C.J."/>
            <person name="Berry D.L."/>
            <person name="Dyhrman S.T."/>
            <person name="Wilhelm S.W."/>
            <person name="Salamov A."/>
            <person name="Lobanov A.V."/>
            <person name="Zhang Y."/>
            <person name="Collier J.L."/>
            <person name="Wurch L.L."/>
            <person name="Kustka A.B."/>
            <person name="Dill B.D."/>
            <person name="Shah M."/>
            <person name="VerBerkmoes N.C."/>
            <person name="Kuo A."/>
            <person name="Terry A."/>
            <person name="Pangilinan J."/>
            <person name="Lindquist E.A."/>
            <person name="Lucas S."/>
            <person name="Paulsen I.T."/>
            <person name="Hattenrath-Lehmann T.K."/>
            <person name="Talmage S.C."/>
            <person name="Walker E.A."/>
            <person name="Koch F."/>
            <person name="Burson A.M."/>
            <person name="Marcoval M.A."/>
            <person name="Tang Y.Z."/>
            <person name="Lecleir G.R."/>
            <person name="Coyne K.J."/>
            <person name="Berg G.M."/>
            <person name="Bertrand E.M."/>
            <person name="Saito M.A."/>
            <person name="Gladyshev V.N."/>
            <person name="Grigoriev I.V."/>
        </authorList>
    </citation>
    <scope>NUCLEOTIDE SEQUENCE [LARGE SCALE GENOMIC DNA]</scope>
    <source>
        <strain evidence="2">CCMP 1984</strain>
    </source>
</reference>
<dbReference type="InterPro" id="IPR005501">
    <property type="entry name" value="LamB/YcsF/PxpA-like"/>
</dbReference>
<dbReference type="PANTHER" id="PTHR30292">
    <property type="entry name" value="UNCHARACTERIZED PROTEIN YBGL-RELATED"/>
    <property type="match status" value="1"/>
</dbReference>
<accession>F0Y460</accession>
<gene>
    <name evidence="1" type="ORF">AURANDRAFT_23531</name>
</gene>
<dbReference type="EMBL" id="GL833124">
    <property type="protein sequence ID" value="EGB10064.1"/>
    <property type="molecule type" value="Genomic_DNA"/>
</dbReference>